<dbReference type="HOGENOM" id="CLU_1917405_0_0_1"/>
<reference evidence="2 3" key="1">
    <citation type="journal article" date="2008" name="Nature">
        <title>The genome of Laccaria bicolor provides insights into mycorrhizal symbiosis.</title>
        <authorList>
            <person name="Martin F."/>
            <person name="Aerts A."/>
            <person name="Ahren D."/>
            <person name="Brun A."/>
            <person name="Danchin E.G.J."/>
            <person name="Duchaussoy F."/>
            <person name="Gibon J."/>
            <person name="Kohler A."/>
            <person name="Lindquist E."/>
            <person name="Pereda V."/>
            <person name="Salamov A."/>
            <person name="Shapiro H.J."/>
            <person name="Wuyts J."/>
            <person name="Blaudez D."/>
            <person name="Buee M."/>
            <person name="Brokstein P."/>
            <person name="Canbaeck B."/>
            <person name="Cohen D."/>
            <person name="Courty P.E."/>
            <person name="Coutinho P.M."/>
            <person name="Delaruelle C."/>
            <person name="Detter J.C."/>
            <person name="Deveau A."/>
            <person name="DiFazio S."/>
            <person name="Duplessis S."/>
            <person name="Fraissinet-Tachet L."/>
            <person name="Lucic E."/>
            <person name="Frey-Klett P."/>
            <person name="Fourrey C."/>
            <person name="Feussner I."/>
            <person name="Gay G."/>
            <person name="Grimwood J."/>
            <person name="Hoegger P.J."/>
            <person name="Jain P."/>
            <person name="Kilaru S."/>
            <person name="Labbe J."/>
            <person name="Lin Y.C."/>
            <person name="Legue V."/>
            <person name="Le Tacon F."/>
            <person name="Marmeisse R."/>
            <person name="Melayah D."/>
            <person name="Montanini B."/>
            <person name="Muratet M."/>
            <person name="Nehls U."/>
            <person name="Niculita-Hirzel H."/>
            <person name="Oudot-Le Secq M.P."/>
            <person name="Peter M."/>
            <person name="Quesneville H."/>
            <person name="Rajashekar B."/>
            <person name="Reich M."/>
            <person name="Rouhier N."/>
            <person name="Schmutz J."/>
            <person name="Yin T."/>
            <person name="Chalot M."/>
            <person name="Henrissat B."/>
            <person name="Kuees U."/>
            <person name="Lucas S."/>
            <person name="Van de Peer Y."/>
            <person name="Podila G.K."/>
            <person name="Polle A."/>
            <person name="Pukkila P.J."/>
            <person name="Richardson P.M."/>
            <person name="Rouze P."/>
            <person name="Sanders I.R."/>
            <person name="Stajich J.E."/>
            <person name="Tunlid A."/>
            <person name="Tuskan G."/>
            <person name="Grigoriev I.V."/>
        </authorList>
    </citation>
    <scope>NUCLEOTIDE SEQUENCE [LARGE SCALE GENOMIC DNA]</scope>
    <source>
        <strain evidence="3">S238N-H82 / ATCC MYA-4686</strain>
    </source>
</reference>
<dbReference type="KEGG" id="lbc:LACBIDRAFT_327870"/>
<dbReference type="EMBL" id="DS547104">
    <property type="protein sequence ID" value="EDR07396.1"/>
    <property type="molecule type" value="Genomic_DNA"/>
</dbReference>
<keyword evidence="3" id="KW-1185">Reference proteome</keyword>
<keyword evidence="1" id="KW-0812">Transmembrane</keyword>
<evidence type="ECO:0000313" key="2">
    <source>
        <dbReference type="EMBL" id="EDR07396.1"/>
    </source>
</evidence>
<dbReference type="AlphaFoldDB" id="B0DD20"/>
<dbReference type="Proteomes" id="UP000001194">
    <property type="component" value="Unassembled WGS sequence"/>
</dbReference>
<dbReference type="RefSeq" id="XP_001881788.1">
    <property type="nucleotide sequence ID" value="XM_001881753.1"/>
</dbReference>
<dbReference type="InParanoid" id="B0DD20"/>
<name>B0DD20_LACBS</name>
<organism evidence="3">
    <name type="scientific">Laccaria bicolor (strain S238N-H82 / ATCC MYA-4686)</name>
    <name type="common">Bicoloured deceiver</name>
    <name type="synonym">Laccaria laccata var. bicolor</name>
    <dbReference type="NCBI Taxonomy" id="486041"/>
    <lineage>
        <taxon>Eukaryota</taxon>
        <taxon>Fungi</taxon>
        <taxon>Dikarya</taxon>
        <taxon>Basidiomycota</taxon>
        <taxon>Agaricomycotina</taxon>
        <taxon>Agaricomycetes</taxon>
        <taxon>Agaricomycetidae</taxon>
        <taxon>Agaricales</taxon>
        <taxon>Agaricineae</taxon>
        <taxon>Hydnangiaceae</taxon>
        <taxon>Laccaria</taxon>
    </lineage>
</organism>
<feature type="transmembrane region" description="Helical" evidence="1">
    <location>
        <begin position="6"/>
        <end position="31"/>
    </location>
</feature>
<sequence length="132" mass="14644">MCTVYLCIVVIRLCIIVVHPYIVVVVVVLVIHQLLDAMPHDVASASHVKTGEQERSYMLTWIDADSDNDMGCHRLDDMAHPLTCHVIVIQLDMAPVSHVRKEEGKGSSALKASRFEARKAGLRLVNPVFAQS</sequence>
<evidence type="ECO:0000313" key="3">
    <source>
        <dbReference type="Proteomes" id="UP000001194"/>
    </source>
</evidence>
<accession>B0DD20</accession>
<keyword evidence="1" id="KW-0472">Membrane</keyword>
<evidence type="ECO:0000256" key="1">
    <source>
        <dbReference type="SAM" id="Phobius"/>
    </source>
</evidence>
<keyword evidence="1" id="KW-1133">Transmembrane helix</keyword>
<proteinExistence type="predicted"/>
<dbReference type="GeneID" id="6077411"/>
<protein>
    <submittedName>
        <fullName evidence="2">Predicted protein</fullName>
    </submittedName>
</protein>
<gene>
    <name evidence="2" type="ORF">LACBIDRAFT_327870</name>
</gene>